<feature type="domain" description="Major facilitator superfamily (MFS) profile" evidence="7">
    <location>
        <begin position="52"/>
        <end position="175"/>
    </location>
</feature>
<keyword evidence="2" id="KW-0813">Transport</keyword>
<dbReference type="PROSITE" id="PS50850">
    <property type="entry name" value="MFS"/>
    <property type="match status" value="1"/>
</dbReference>
<comment type="subcellular location">
    <subcellularLocation>
        <location evidence="1">Membrane</location>
        <topology evidence="1">Multi-pass membrane protein</topology>
    </subcellularLocation>
</comment>
<evidence type="ECO:0000313" key="8">
    <source>
        <dbReference type="EnsemblMetazoa" id="CLYHEMP006851.4"/>
    </source>
</evidence>
<keyword evidence="3 6" id="KW-0812">Transmembrane</keyword>
<dbReference type="EnsemblMetazoa" id="CLYHEMT006851.4">
    <property type="protein sequence ID" value="CLYHEMP006851.4"/>
    <property type="gene ID" value="CLYHEMG006851"/>
</dbReference>
<feature type="transmembrane region" description="Helical" evidence="6">
    <location>
        <begin position="117"/>
        <end position="137"/>
    </location>
</feature>
<name>A0A7M5UZN5_9CNID</name>
<evidence type="ECO:0000256" key="3">
    <source>
        <dbReference type="ARBA" id="ARBA00022692"/>
    </source>
</evidence>
<evidence type="ECO:0000256" key="1">
    <source>
        <dbReference type="ARBA" id="ARBA00004141"/>
    </source>
</evidence>
<dbReference type="AlphaFoldDB" id="A0A7M5UZN5"/>
<sequence>MGKKERSFEKISLLPANEDDGQIDINNGFYEPQYTVNECLEYIGFGWFQVKLTVVLGFSWMADAIAITSLAVLAPALQCDWNLSPEQTALISTCVFIGMFFGAGFWGWFCDTFGRKLALTLSASLILVSFLCSSFAINYNFVLIFMIMEGFSVAGAGQSFSLCWVMCYQDLLQSL</sequence>
<dbReference type="Pfam" id="PF07690">
    <property type="entry name" value="MFS_1"/>
    <property type="match status" value="1"/>
</dbReference>
<dbReference type="InterPro" id="IPR020846">
    <property type="entry name" value="MFS_dom"/>
</dbReference>
<dbReference type="GO" id="GO:0016020">
    <property type="term" value="C:membrane"/>
    <property type="evidence" value="ECO:0007669"/>
    <property type="project" value="UniProtKB-SubCell"/>
</dbReference>
<keyword evidence="4 6" id="KW-1133">Transmembrane helix</keyword>
<feature type="transmembrane region" description="Helical" evidence="6">
    <location>
        <begin position="89"/>
        <end position="110"/>
    </location>
</feature>
<feature type="transmembrane region" description="Helical" evidence="6">
    <location>
        <begin position="143"/>
        <end position="167"/>
    </location>
</feature>
<dbReference type="RefSeq" id="XP_066931870.1">
    <property type="nucleotide sequence ID" value="XM_067075769.1"/>
</dbReference>
<keyword evidence="5 6" id="KW-0472">Membrane</keyword>
<protein>
    <recommendedName>
        <fullName evidence="7">Major facilitator superfamily (MFS) profile domain-containing protein</fullName>
    </recommendedName>
</protein>
<dbReference type="PANTHER" id="PTHR23511">
    <property type="entry name" value="SYNAPTIC VESICLE GLYCOPROTEIN 2"/>
    <property type="match status" value="1"/>
</dbReference>
<dbReference type="GO" id="GO:0022857">
    <property type="term" value="F:transmembrane transporter activity"/>
    <property type="evidence" value="ECO:0007669"/>
    <property type="project" value="InterPro"/>
</dbReference>
<keyword evidence="9" id="KW-1185">Reference proteome</keyword>
<dbReference type="InterPro" id="IPR036259">
    <property type="entry name" value="MFS_trans_sf"/>
</dbReference>
<dbReference type="SUPFAM" id="SSF103473">
    <property type="entry name" value="MFS general substrate transporter"/>
    <property type="match status" value="1"/>
</dbReference>
<dbReference type="OrthoDB" id="5834102at2759"/>
<evidence type="ECO:0000256" key="4">
    <source>
        <dbReference type="ARBA" id="ARBA00022989"/>
    </source>
</evidence>
<dbReference type="Proteomes" id="UP000594262">
    <property type="component" value="Unplaced"/>
</dbReference>
<evidence type="ECO:0000259" key="7">
    <source>
        <dbReference type="PROSITE" id="PS50850"/>
    </source>
</evidence>
<dbReference type="PANTHER" id="PTHR23511:SF5">
    <property type="entry name" value="MAJOR FACILITATOR-TYPE TRANSPORTER HXNZ-RELATED"/>
    <property type="match status" value="1"/>
</dbReference>
<reference evidence="8" key="1">
    <citation type="submission" date="2021-01" db="UniProtKB">
        <authorList>
            <consortium name="EnsemblMetazoa"/>
        </authorList>
    </citation>
    <scope>IDENTIFICATION</scope>
</reference>
<evidence type="ECO:0000256" key="2">
    <source>
        <dbReference type="ARBA" id="ARBA00022448"/>
    </source>
</evidence>
<evidence type="ECO:0000256" key="6">
    <source>
        <dbReference type="SAM" id="Phobius"/>
    </source>
</evidence>
<organism evidence="8 9">
    <name type="scientific">Clytia hemisphaerica</name>
    <dbReference type="NCBI Taxonomy" id="252671"/>
    <lineage>
        <taxon>Eukaryota</taxon>
        <taxon>Metazoa</taxon>
        <taxon>Cnidaria</taxon>
        <taxon>Hydrozoa</taxon>
        <taxon>Hydroidolina</taxon>
        <taxon>Leptothecata</taxon>
        <taxon>Obeliida</taxon>
        <taxon>Clytiidae</taxon>
        <taxon>Clytia</taxon>
    </lineage>
</organism>
<dbReference type="GeneID" id="136819535"/>
<feature type="transmembrane region" description="Helical" evidence="6">
    <location>
        <begin position="52"/>
        <end position="77"/>
    </location>
</feature>
<accession>A0A7M5UZN5</accession>
<dbReference type="InterPro" id="IPR011701">
    <property type="entry name" value="MFS"/>
</dbReference>
<dbReference type="Gene3D" id="1.20.1250.20">
    <property type="entry name" value="MFS general substrate transporter like domains"/>
    <property type="match status" value="1"/>
</dbReference>
<evidence type="ECO:0000256" key="5">
    <source>
        <dbReference type="ARBA" id="ARBA00023136"/>
    </source>
</evidence>
<evidence type="ECO:0000313" key="9">
    <source>
        <dbReference type="Proteomes" id="UP000594262"/>
    </source>
</evidence>
<proteinExistence type="predicted"/>